<gene>
    <name evidence="1" type="ORF">COLSTE_02029</name>
</gene>
<name>B6GD51_9ACTN</name>
<accession>B6GD51</accession>
<protein>
    <submittedName>
        <fullName evidence="1">Uncharacterized protein</fullName>
    </submittedName>
</protein>
<dbReference type="STRING" id="445975.COLSTE_02029"/>
<proteinExistence type="predicted"/>
<sequence>MFAAVNGADIFTLVRFEDESLTFSYAARKPNRWHGRDEFTRMGAVITLGRTRHTAISQARPRQRASRHA</sequence>
<evidence type="ECO:0000313" key="2">
    <source>
        <dbReference type="Proteomes" id="UP000003560"/>
    </source>
</evidence>
<evidence type="ECO:0000313" key="1">
    <source>
        <dbReference type="EMBL" id="EEA89793.1"/>
    </source>
</evidence>
<organism evidence="1 2">
    <name type="scientific">Collinsella stercoris DSM 13279</name>
    <dbReference type="NCBI Taxonomy" id="445975"/>
    <lineage>
        <taxon>Bacteria</taxon>
        <taxon>Bacillati</taxon>
        <taxon>Actinomycetota</taxon>
        <taxon>Coriobacteriia</taxon>
        <taxon>Coriobacteriales</taxon>
        <taxon>Coriobacteriaceae</taxon>
        <taxon>Collinsella</taxon>
    </lineage>
</organism>
<dbReference type="Proteomes" id="UP000003560">
    <property type="component" value="Unassembled WGS sequence"/>
</dbReference>
<keyword evidence="2" id="KW-1185">Reference proteome</keyword>
<reference evidence="1 2" key="2">
    <citation type="submission" date="2008-10" db="EMBL/GenBank/DDBJ databases">
        <authorList>
            <person name="Fulton L."/>
            <person name="Clifton S."/>
            <person name="Fulton B."/>
            <person name="Xu J."/>
            <person name="Minx P."/>
            <person name="Pepin K.H."/>
            <person name="Johnson M."/>
            <person name="Thiruvilangam P."/>
            <person name="Bhonagiri V."/>
            <person name="Nash W.E."/>
            <person name="Mardis E.R."/>
            <person name="Wilson R.K."/>
        </authorList>
    </citation>
    <scope>NUCLEOTIDE SEQUENCE [LARGE SCALE GENOMIC DNA]</scope>
    <source>
        <strain evidence="1 2">DSM 13279</strain>
    </source>
</reference>
<comment type="caution">
    <text evidence="1">The sequence shown here is derived from an EMBL/GenBank/DDBJ whole genome shotgun (WGS) entry which is preliminary data.</text>
</comment>
<reference evidence="1 2" key="1">
    <citation type="submission" date="2008-10" db="EMBL/GenBank/DDBJ databases">
        <title>Draft genome sequence of Collinsella stercoris (DSM 13279).</title>
        <authorList>
            <person name="Sudarsanam P."/>
            <person name="Ley R."/>
            <person name="Guruge J."/>
            <person name="Turnbaugh P.J."/>
            <person name="Mahowald M."/>
            <person name="Liep D."/>
            <person name="Gordon J."/>
        </authorList>
    </citation>
    <scope>NUCLEOTIDE SEQUENCE [LARGE SCALE GENOMIC DNA]</scope>
    <source>
        <strain evidence="1 2">DSM 13279</strain>
    </source>
</reference>
<dbReference type="EMBL" id="ABXJ01000120">
    <property type="protein sequence ID" value="EEA89793.1"/>
    <property type="molecule type" value="Genomic_DNA"/>
</dbReference>
<dbReference type="AlphaFoldDB" id="B6GD51"/>
<dbReference type="HOGENOM" id="CLU_2768717_0_0_11"/>